<dbReference type="Pfam" id="PF00685">
    <property type="entry name" value="Sulfotransfer_1"/>
    <property type="match status" value="1"/>
</dbReference>
<keyword evidence="5" id="KW-1185">Reference proteome</keyword>
<accession>A0ABT8ZZY6</accession>
<dbReference type="Gene3D" id="3.40.50.300">
    <property type="entry name" value="P-loop containing nucleotide triphosphate hydrolases"/>
    <property type="match status" value="1"/>
</dbReference>
<sequence>MRPTVWLASYPKSGNTWFRIVLANLDSPDAAPADINALNGSDTIASARARFDNHLLIESGLLTFAEIDLLRPGLYRHLAADIFEDPFERESRYPVRFVKTHDAYTLTNAGEAMMGGAHAAAGAILFVRDPRDVAASLANHQSVTIDKAIGLMADPAFAFCGSVRGLEIQLRQQLLGWSAFAESWLAQADIPVHLVRYEDLHRDPVGAVRGALHFAGWRATDADIAEAVGRASIEELQRQEAKTGFGEAPPYREPGSRFFRRGKAGGWRDELTAQQVLRIERDHVAMMKRLGYEPVREQEDSDAHRQTG</sequence>
<keyword evidence="2" id="KW-0808">Transferase</keyword>
<evidence type="ECO:0000256" key="1">
    <source>
        <dbReference type="ARBA" id="ARBA00005771"/>
    </source>
</evidence>
<comment type="similarity">
    <text evidence="1">Belongs to the sulfotransferase 1 family.</text>
</comment>
<evidence type="ECO:0000256" key="2">
    <source>
        <dbReference type="ARBA" id="ARBA00022679"/>
    </source>
</evidence>
<comment type="caution">
    <text evidence="4">The sequence shown here is derived from an EMBL/GenBank/DDBJ whole genome shotgun (WGS) entry which is preliminary data.</text>
</comment>
<dbReference type="EMBL" id="JAUQSZ010000008">
    <property type="protein sequence ID" value="MDO7843147.1"/>
    <property type="molecule type" value="Genomic_DNA"/>
</dbReference>
<evidence type="ECO:0000259" key="3">
    <source>
        <dbReference type="Pfam" id="PF00685"/>
    </source>
</evidence>
<dbReference type="InterPro" id="IPR000863">
    <property type="entry name" value="Sulfotransferase_dom"/>
</dbReference>
<feature type="domain" description="Sulfotransferase" evidence="3">
    <location>
        <begin position="3"/>
        <end position="289"/>
    </location>
</feature>
<organism evidence="4 5">
    <name type="scientific">Sphingomonas immobilis</name>
    <dbReference type="NCBI Taxonomy" id="3063997"/>
    <lineage>
        <taxon>Bacteria</taxon>
        <taxon>Pseudomonadati</taxon>
        <taxon>Pseudomonadota</taxon>
        <taxon>Alphaproteobacteria</taxon>
        <taxon>Sphingomonadales</taxon>
        <taxon>Sphingomonadaceae</taxon>
        <taxon>Sphingomonas</taxon>
    </lineage>
</organism>
<dbReference type="RefSeq" id="WP_304561603.1">
    <property type="nucleotide sequence ID" value="NZ_JAUQSZ010000008.1"/>
</dbReference>
<dbReference type="PANTHER" id="PTHR11783">
    <property type="entry name" value="SULFOTRANSFERASE SULT"/>
    <property type="match status" value="1"/>
</dbReference>
<evidence type="ECO:0000313" key="4">
    <source>
        <dbReference type="EMBL" id="MDO7843147.1"/>
    </source>
</evidence>
<dbReference type="SUPFAM" id="SSF52540">
    <property type="entry name" value="P-loop containing nucleoside triphosphate hydrolases"/>
    <property type="match status" value="1"/>
</dbReference>
<proteinExistence type="inferred from homology"/>
<evidence type="ECO:0000313" key="5">
    <source>
        <dbReference type="Proteomes" id="UP001176468"/>
    </source>
</evidence>
<gene>
    <name evidence="4" type="ORF">Q5H94_12505</name>
</gene>
<reference evidence="4" key="1">
    <citation type="submission" date="2023-07" db="EMBL/GenBank/DDBJ databases">
        <authorList>
            <person name="Kim M.K."/>
        </authorList>
    </citation>
    <scope>NUCLEOTIDE SEQUENCE</scope>
    <source>
        <strain evidence="4">CA1-15</strain>
    </source>
</reference>
<protein>
    <submittedName>
        <fullName evidence="4">Sulfotransferase domain-containing protein</fullName>
    </submittedName>
</protein>
<dbReference type="Proteomes" id="UP001176468">
    <property type="component" value="Unassembled WGS sequence"/>
</dbReference>
<dbReference type="InterPro" id="IPR027417">
    <property type="entry name" value="P-loop_NTPase"/>
</dbReference>
<name>A0ABT8ZZY6_9SPHN</name>